<name>A0A6M5YF48_9BACT</name>
<dbReference type="EMBL" id="CP053452">
    <property type="protein sequence ID" value="QJW92635.1"/>
    <property type="molecule type" value="Genomic_DNA"/>
</dbReference>
<sequence length="123" mass="13253">MLGVSSPVVYTRGACFHSSWRGLHTGTIPKFLRLDATTVPRAYCLRLSASSLKFVVTYVEGFPGNRRNSVCSPAISAAGTQLLVSDRIAACAILAADPTTSTTTGSGEWGRFRRFVDAPFSHR</sequence>
<dbReference type="Proteomes" id="UP000503447">
    <property type="component" value="Chromosome"/>
</dbReference>
<dbReference type="KEGG" id="ftj:FTUN_0132"/>
<proteinExistence type="predicted"/>
<dbReference type="AlphaFoldDB" id="A0A6M5YF48"/>
<evidence type="ECO:0000313" key="1">
    <source>
        <dbReference type="EMBL" id="QJW92635.1"/>
    </source>
</evidence>
<accession>A0A6M5YF48</accession>
<gene>
    <name evidence="1" type="ORF">FTUN_0132</name>
</gene>
<keyword evidence="2" id="KW-1185">Reference proteome</keyword>
<evidence type="ECO:0000313" key="2">
    <source>
        <dbReference type="Proteomes" id="UP000503447"/>
    </source>
</evidence>
<organism evidence="1 2">
    <name type="scientific">Frigoriglobus tundricola</name>
    <dbReference type="NCBI Taxonomy" id="2774151"/>
    <lineage>
        <taxon>Bacteria</taxon>
        <taxon>Pseudomonadati</taxon>
        <taxon>Planctomycetota</taxon>
        <taxon>Planctomycetia</taxon>
        <taxon>Gemmatales</taxon>
        <taxon>Gemmataceae</taxon>
        <taxon>Frigoriglobus</taxon>
    </lineage>
</organism>
<reference evidence="2" key="1">
    <citation type="submission" date="2020-05" db="EMBL/GenBank/DDBJ databases">
        <title>Frigoriglobus tundricola gen. nov., sp. nov., a psychrotolerant cellulolytic planctomycete of the family Gemmataceae with two divergent copies of 16S rRNA gene.</title>
        <authorList>
            <person name="Kulichevskaya I.S."/>
            <person name="Ivanova A.A."/>
            <person name="Naumoff D.G."/>
            <person name="Beletsky A.V."/>
            <person name="Rijpstra W.I.C."/>
            <person name="Sinninghe Damste J.S."/>
            <person name="Mardanov A.V."/>
            <person name="Ravin N.V."/>
            <person name="Dedysh S.N."/>
        </authorList>
    </citation>
    <scope>NUCLEOTIDE SEQUENCE [LARGE SCALE GENOMIC DNA]</scope>
    <source>
        <strain evidence="2">PL17</strain>
    </source>
</reference>
<protein>
    <submittedName>
        <fullName evidence="1">Uncharacterized protein</fullName>
    </submittedName>
</protein>